<dbReference type="InterPro" id="IPR040044">
    <property type="entry name" value="SRR1L"/>
</dbReference>
<evidence type="ECO:0000259" key="2">
    <source>
        <dbReference type="Pfam" id="PF07985"/>
    </source>
</evidence>
<dbReference type="PANTHER" id="PTHR28626:SF3">
    <property type="entry name" value="SRR1-LIKE PROTEIN"/>
    <property type="match status" value="1"/>
</dbReference>
<dbReference type="Pfam" id="PF07985">
    <property type="entry name" value="SRR1"/>
    <property type="match status" value="1"/>
</dbReference>
<dbReference type="InterPro" id="IPR012942">
    <property type="entry name" value="SRR1-like"/>
</dbReference>
<dbReference type="OrthoDB" id="551431at2759"/>
<comment type="caution">
    <text evidence="3">The sequence shown here is derived from an EMBL/GenBank/DDBJ whole genome shotgun (WGS) entry which is preliminary data.</text>
</comment>
<evidence type="ECO:0000313" key="4">
    <source>
        <dbReference type="Proteomes" id="UP000271974"/>
    </source>
</evidence>
<evidence type="ECO:0000256" key="1">
    <source>
        <dbReference type="ARBA" id="ARBA00009856"/>
    </source>
</evidence>
<dbReference type="EMBL" id="RQTK01001170">
    <property type="protein sequence ID" value="RUS71723.1"/>
    <property type="molecule type" value="Genomic_DNA"/>
</dbReference>
<keyword evidence="4" id="KW-1185">Reference proteome</keyword>
<organism evidence="3 4">
    <name type="scientific">Elysia chlorotica</name>
    <name type="common">Eastern emerald elysia</name>
    <name type="synonym">Sea slug</name>
    <dbReference type="NCBI Taxonomy" id="188477"/>
    <lineage>
        <taxon>Eukaryota</taxon>
        <taxon>Metazoa</taxon>
        <taxon>Spiralia</taxon>
        <taxon>Lophotrochozoa</taxon>
        <taxon>Mollusca</taxon>
        <taxon>Gastropoda</taxon>
        <taxon>Heterobranchia</taxon>
        <taxon>Euthyneura</taxon>
        <taxon>Panpulmonata</taxon>
        <taxon>Sacoglossa</taxon>
        <taxon>Placobranchoidea</taxon>
        <taxon>Plakobranchidae</taxon>
        <taxon>Elysia</taxon>
    </lineage>
</organism>
<dbReference type="AlphaFoldDB" id="A0A3S0Z6G3"/>
<feature type="non-terminal residue" evidence="3">
    <location>
        <position position="110"/>
    </location>
</feature>
<sequence>NNINGQTNARRERKVSILSFGVGNFTSCLIARYQLAFLLALRDKLEKQCSACELFDPVFTTHEKSVLAAYKCQVPAHNEEGKHVCLSPTIVFMPHCGKALYNNFLWKNSS</sequence>
<reference evidence="3 4" key="1">
    <citation type="submission" date="2019-01" db="EMBL/GenBank/DDBJ databases">
        <title>A draft genome assembly of the solar-powered sea slug Elysia chlorotica.</title>
        <authorList>
            <person name="Cai H."/>
            <person name="Li Q."/>
            <person name="Fang X."/>
            <person name="Li J."/>
            <person name="Curtis N.E."/>
            <person name="Altenburger A."/>
            <person name="Shibata T."/>
            <person name="Feng M."/>
            <person name="Maeda T."/>
            <person name="Schwartz J.A."/>
            <person name="Shigenobu S."/>
            <person name="Lundholm N."/>
            <person name="Nishiyama T."/>
            <person name="Yang H."/>
            <person name="Hasebe M."/>
            <person name="Li S."/>
            <person name="Pierce S.K."/>
            <person name="Wang J."/>
        </authorList>
    </citation>
    <scope>NUCLEOTIDE SEQUENCE [LARGE SCALE GENOMIC DNA]</scope>
    <source>
        <strain evidence="3">EC2010</strain>
        <tissue evidence="3">Whole organism of an adult</tissue>
    </source>
</reference>
<comment type="similarity">
    <text evidence="1">Belongs to the SRR1 family.</text>
</comment>
<proteinExistence type="inferred from homology"/>
<name>A0A3S0Z6G3_ELYCH</name>
<gene>
    <name evidence="3" type="ORF">EGW08_020520</name>
</gene>
<feature type="domain" description="SRR1-like" evidence="2">
    <location>
        <begin position="11"/>
        <end position="109"/>
    </location>
</feature>
<dbReference type="PANTHER" id="PTHR28626">
    <property type="entry name" value="SRR1-LIKE PROTEIN"/>
    <property type="match status" value="1"/>
</dbReference>
<dbReference type="STRING" id="188477.A0A3S0Z6G3"/>
<dbReference type="GO" id="GO:0005634">
    <property type="term" value="C:nucleus"/>
    <property type="evidence" value="ECO:0007669"/>
    <property type="project" value="TreeGrafter"/>
</dbReference>
<dbReference type="Proteomes" id="UP000271974">
    <property type="component" value="Unassembled WGS sequence"/>
</dbReference>
<protein>
    <recommendedName>
        <fullName evidence="2">SRR1-like domain-containing protein</fullName>
    </recommendedName>
</protein>
<evidence type="ECO:0000313" key="3">
    <source>
        <dbReference type="EMBL" id="RUS71723.1"/>
    </source>
</evidence>
<feature type="non-terminal residue" evidence="3">
    <location>
        <position position="1"/>
    </location>
</feature>
<accession>A0A3S0Z6G3</accession>
<dbReference type="GO" id="GO:0005737">
    <property type="term" value="C:cytoplasm"/>
    <property type="evidence" value="ECO:0007669"/>
    <property type="project" value="TreeGrafter"/>
</dbReference>